<proteinExistence type="predicted"/>
<dbReference type="InterPro" id="IPR007730">
    <property type="entry name" value="SPOR-like_dom"/>
</dbReference>
<evidence type="ECO:0000259" key="2">
    <source>
        <dbReference type="PROSITE" id="PS51724"/>
    </source>
</evidence>
<dbReference type="AlphaFoldDB" id="Q2CHV2"/>
<feature type="domain" description="SPOR" evidence="2">
    <location>
        <begin position="259"/>
        <end position="344"/>
    </location>
</feature>
<gene>
    <name evidence="3" type="ORF">OG2516_02109</name>
</gene>
<evidence type="ECO:0000313" key="4">
    <source>
        <dbReference type="Proteomes" id="UP000003635"/>
    </source>
</evidence>
<dbReference type="eggNOG" id="COG3087">
    <property type="taxonomic scope" value="Bacteria"/>
</dbReference>
<keyword evidence="1" id="KW-1133">Transmembrane helix</keyword>
<protein>
    <recommendedName>
        <fullName evidence="2">SPOR domain-containing protein</fullName>
    </recommendedName>
</protein>
<dbReference type="Gene3D" id="3.30.70.1070">
    <property type="entry name" value="Sporulation related repeat"/>
    <property type="match status" value="1"/>
</dbReference>
<dbReference type="PROSITE" id="PS51724">
    <property type="entry name" value="SPOR"/>
    <property type="match status" value="1"/>
</dbReference>
<evidence type="ECO:0000313" key="3">
    <source>
        <dbReference type="EMBL" id="EAR52192.1"/>
    </source>
</evidence>
<keyword evidence="1" id="KW-0472">Membrane</keyword>
<dbReference type="HOGENOM" id="CLU_047702_0_0_5"/>
<feature type="transmembrane region" description="Helical" evidence="1">
    <location>
        <begin position="20"/>
        <end position="41"/>
    </location>
</feature>
<dbReference type="OrthoDB" id="8479416at2"/>
<evidence type="ECO:0000256" key="1">
    <source>
        <dbReference type="SAM" id="Phobius"/>
    </source>
</evidence>
<dbReference type="RefSeq" id="WP_007253952.1">
    <property type="nucleotide sequence ID" value="NZ_CH724107.1"/>
</dbReference>
<reference evidence="3 4" key="1">
    <citation type="journal article" date="2010" name="J. Bacteriol.">
        <title>Genome sequences of Oceanicola granulosus HTCC2516(T) and Oceanicola batsensis HTCC2597(TDelta).</title>
        <authorList>
            <person name="Thrash J.C."/>
            <person name="Cho J.C."/>
            <person name="Vergin K.L."/>
            <person name="Giovannoni S.J."/>
        </authorList>
    </citation>
    <scope>NUCLEOTIDE SEQUENCE [LARGE SCALE GENOMIC DNA]</scope>
    <source>
        <strain evidence="4">ATCC BAA-861 / DSM 15982 / KCTC 12143 / HTCC2516</strain>
    </source>
</reference>
<sequence length="344" mass="34774">MADLSYGADAPQPAFAAGTLVNLAGAALSLALIAGVGVWGYKLVVRDVTGVPVVRAIEGPMRTAPDNPGGEVALHRGLAVNAVAAVGEAAPPEDRLMLAPGGVGLAAEDLEVPAEEAPAEAIAGVTAAVARAAGGEAQLIEASAPAADMAAAPGDDEAMTAEQIMQLADQIAAGIEPLTATDVENASVEMSLDGAPVAGPDAIDATVPGVSVSPRPPQRPMRIAGIQPTAAGLAPTNASLAAADVPAASGALRIAVPEAIPAGTKLVQLGAFDTEQLAAEEWLRMSSRFSDFMDGKSRVIQRAESGGRTFYRLRAMGFDDLSDARRFCAALVSEDALCIPVVMR</sequence>
<organism evidence="3 4">
    <name type="scientific">Oceanicola granulosus (strain ATCC BAA-861 / DSM 15982 / KCTC 12143 / HTCC2516)</name>
    <dbReference type="NCBI Taxonomy" id="314256"/>
    <lineage>
        <taxon>Bacteria</taxon>
        <taxon>Pseudomonadati</taxon>
        <taxon>Pseudomonadota</taxon>
        <taxon>Alphaproteobacteria</taxon>
        <taxon>Rhodobacterales</taxon>
        <taxon>Roseobacteraceae</taxon>
        <taxon>Oceanicola</taxon>
    </lineage>
</organism>
<comment type="caution">
    <text evidence="3">The sequence shown here is derived from an EMBL/GenBank/DDBJ whole genome shotgun (WGS) entry which is preliminary data.</text>
</comment>
<accession>Q2CHV2</accession>
<keyword evidence="1" id="KW-0812">Transmembrane</keyword>
<name>Q2CHV2_OCEGH</name>
<keyword evidence="4" id="KW-1185">Reference proteome</keyword>
<dbReference type="GO" id="GO:0042834">
    <property type="term" value="F:peptidoglycan binding"/>
    <property type="evidence" value="ECO:0007669"/>
    <property type="project" value="InterPro"/>
</dbReference>
<dbReference type="STRING" id="314256.OG2516_02109"/>
<dbReference type="InterPro" id="IPR036680">
    <property type="entry name" value="SPOR-like_sf"/>
</dbReference>
<dbReference type="Proteomes" id="UP000003635">
    <property type="component" value="Unassembled WGS sequence"/>
</dbReference>
<dbReference type="Pfam" id="PF05036">
    <property type="entry name" value="SPOR"/>
    <property type="match status" value="1"/>
</dbReference>
<dbReference type="EMBL" id="AAOT01000005">
    <property type="protein sequence ID" value="EAR52192.1"/>
    <property type="molecule type" value="Genomic_DNA"/>
</dbReference>